<dbReference type="Proteomes" id="UP000234331">
    <property type="component" value="Unassembled WGS sequence"/>
</dbReference>
<dbReference type="PROSITE" id="PS50977">
    <property type="entry name" value="HTH_TETR_2"/>
    <property type="match status" value="1"/>
</dbReference>
<dbReference type="SUPFAM" id="SSF46689">
    <property type="entry name" value="Homeodomain-like"/>
    <property type="match status" value="1"/>
</dbReference>
<dbReference type="InterPro" id="IPR050109">
    <property type="entry name" value="HTH-type_TetR-like_transc_reg"/>
</dbReference>
<dbReference type="Gene3D" id="1.10.357.10">
    <property type="entry name" value="Tetracycline Repressor, domain 2"/>
    <property type="match status" value="1"/>
</dbReference>
<accession>A0A2I2KY53</accession>
<feature type="DNA-binding region" description="H-T-H motif" evidence="2">
    <location>
        <begin position="55"/>
        <end position="74"/>
    </location>
</feature>
<evidence type="ECO:0000256" key="2">
    <source>
        <dbReference type="PROSITE-ProRule" id="PRU00335"/>
    </source>
</evidence>
<evidence type="ECO:0000313" key="5">
    <source>
        <dbReference type="Proteomes" id="UP000234331"/>
    </source>
</evidence>
<dbReference type="InterPro" id="IPR009057">
    <property type="entry name" value="Homeodomain-like_sf"/>
</dbReference>
<dbReference type="EMBL" id="FZMO01000434">
    <property type="protein sequence ID" value="SNQ50587.1"/>
    <property type="molecule type" value="Genomic_DNA"/>
</dbReference>
<dbReference type="Pfam" id="PF00440">
    <property type="entry name" value="TetR_N"/>
    <property type="match status" value="1"/>
</dbReference>
<protein>
    <submittedName>
        <fullName evidence="4">TetR family transcriptional regulator</fullName>
    </submittedName>
</protein>
<evidence type="ECO:0000259" key="3">
    <source>
        <dbReference type="PROSITE" id="PS50977"/>
    </source>
</evidence>
<gene>
    <name evidence="4" type="ORF">FRACA_490019</name>
</gene>
<dbReference type="AlphaFoldDB" id="A0A2I2KY53"/>
<keyword evidence="5" id="KW-1185">Reference proteome</keyword>
<organism evidence="4 5">
    <name type="scientific">Frankia canadensis</name>
    <dbReference type="NCBI Taxonomy" id="1836972"/>
    <lineage>
        <taxon>Bacteria</taxon>
        <taxon>Bacillati</taxon>
        <taxon>Actinomycetota</taxon>
        <taxon>Actinomycetes</taxon>
        <taxon>Frankiales</taxon>
        <taxon>Frankiaceae</taxon>
        <taxon>Frankia</taxon>
    </lineage>
</organism>
<feature type="domain" description="HTH tetR-type" evidence="3">
    <location>
        <begin position="32"/>
        <end position="92"/>
    </location>
</feature>
<dbReference type="GO" id="GO:0003700">
    <property type="term" value="F:DNA-binding transcription factor activity"/>
    <property type="evidence" value="ECO:0007669"/>
    <property type="project" value="TreeGrafter"/>
</dbReference>
<evidence type="ECO:0000256" key="1">
    <source>
        <dbReference type="ARBA" id="ARBA00023125"/>
    </source>
</evidence>
<sequence>MFRTRSILDPVRAQAEPGSGEPRRLRTRLDADDRREQIVEAARKLFAAQPYELVSTGDIAAAAGTTRTNIHYHFSTKRELFFEVIGRFSRIPEDVVVAQGGSAESRVAAVFHRWLDALERNRATYVTMLHAASSSDPQVSGVVRQSMQAWERRLVEIVGLDPLSGPHAAMIRSFQAMVTDATAAWLERGELSRAHIEAMLFRVLLALGEAARDADGSASG</sequence>
<dbReference type="GO" id="GO:0000976">
    <property type="term" value="F:transcription cis-regulatory region binding"/>
    <property type="evidence" value="ECO:0007669"/>
    <property type="project" value="TreeGrafter"/>
</dbReference>
<reference evidence="4 5" key="1">
    <citation type="submission" date="2017-06" db="EMBL/GenBank/DDBJ databases">
        <authorList>
            <person name="Kim H.J."/>
            <person name="Triplett B.A."/>
        </authorList>
    </citation>
    <scope>NUCLEOTIDE SEQUENCE [LARGE SCALE GENOMIC DNA]</scope>
    <source>
        <strain evidence="4">FRACA_ARgP5</strain>
    </source>
</reference>
<dbReference type="PRINTS" id="PR00455">
    <property type="entry name" value="HTHTETR"/>
</dbReference>
<dbReference type="InterPro" id="IPR001647">
    <property type="entry name" value="HTH_TetR"/>
</dbReference>
<dbReference type="PANTHER" id="PTHR30055:SF226">
    <property type="entry name" value="HTH-TYPE TRANSCRIPTIONAL REGULATOR PKSA"/>
    <property type="match status" value="1"/>
</dbReference>
<dbReference type="PANTHER" id="PTHR30055">
    <property type="entry name" value="HTH-TYPE TRANSCRIPTIONAL REGULATOR RUTR"/>
    <property type="match status" value="1"/>
</dbReference>
<name>A0A2I2KY53_9ACTN</name>
<keyword evidence="1 2" id="KW-0238">DNA-binding</keyword>
<evidence type="ECO:0000313" key="4">
    <source>
        <dbReference type="EMBL" id="SNQ50587.1"/>
    </source>
</evidence>
<proteinExistence type="predicted"/>